<dbReference type="GO" id="GO:0007508">
    <property type="term" value="P:larval heart development"/>
    <property type="evidence" value="ECO:0007669"/>
    <property type="project" value="TreeGrafter"/>
</dbReference>
<proteinExistence type="predicted"/>
<dbReference type="GO" id="GO:0061343">
    <property type="term" value="P:cell adhesion involved in heart morphogenesis"/>
    <property type="evidence" value="ECO:0007669"/>
    <property type="project" value="TreeGrafter"/>
</dbReference>
<comment type="caution">
    <text evidence="1">The sequence shown here is derived from an EMBL/GenBank/DDBJ whole genome shotgun (WGS) entry which is preliminary data.</text>
</comment>
<dbReference type="EMBL" id="JAUNZN010000002">
    <property type="protein sequence ID" value="KAK4827203.1"/>
    <property type="molecule type" value="Genomic_DNA"/>
</dbReference>
<gene>
    <name evidence="1" type="ORF">QYF61_015231</name>
</gene>
<sequence>MEIHAAAKIPEGQRSPGRLDIVQEGNLKVAGAGCTYVPKYELVGKKTSLAEQRGLAGNQEKRRVYDLWKKGQATQEDYKDVMGLCREKIRRSKAQLGLNLATAVKNNKKCLYKYIHNKRRAKENLYPLLYAGGNIVTKDEEKAEGLNAFFDSVFNSKTKCSCSTQPAEQEGRDGEQNEAPIIQGDMVSNLLLHLDTHKSIGPHGIHSRVLRELAEVLTKPLSIFNSSPGSPGRSQLTGGEQM</sequence>
<evidence type="ECO:0000313" key="2">
    <source>
        <dbReference type="Proteomes" id="UP001333110"/>
    </source>
</evidence>
<dbReference type="Proteomes" id="UP001333110">
    <property type="component" value="Unassembled WGS sequence"/>
</dbReference>
<dbReference type="PANTHER" id="PTHR33395:SF22">
    <property type="entry name" value="REVERSE TRANSCRIPTASE DOMAIN-CONTAINING PROTEIN"/>
    <property type="match status" value="1"/>
</dbReference>
<evidence type="ECO:0000313" key="1">
    <source>
        <dbReference type="EMBL" id="KAK4827203.1"/>
    </source>
</evidence>
<dbReference type="AlphaFoldDB" id="A0AAN7NGC6"/>
<organism evidence="1 2">
    <name type="scientific">Mycteria americana</name>
    <name type="common">Wood stork</name>
    <dbReference type="NCBI Taxonomy" id="33587"/>
    <lineage>
        <taxon>Eukaryota</taxon>
        <taxon>Metazoa</taxon>
        <taxon>Chordata</taxon>
        <taxon>Craniata</taxon>
        <taxon>Vertebrata</taxon>
        <taxon>Euteleostomi</taxon>
        <taxon>Archelosauria</taxon>
        <taxon>Archosauria</taxon>
        <taxon>Dinosauria</taxon>
        <taxon>Saurischia</taxon>
        <taxon>Theropoda</taxon>
        <taxon>Coelurosauria</taxon>
        <taxon>Aves</taxon>
        <taxon>Neognathae</taxon>
        <taxon>Neoaves</taxon>
        <taxon>Aequornithes</taxon>
        <taxon>Ciconiiformes</taxon>
        <taxon>Ciconiidae</taxon>
        <taxon>Mycteria</taxon>
    </lineage>
</organism>
<keyword evidence="2" id="KW-1185">Reference proteome</keyword>
<dbReference type="GO" id="GO:0031012">
    <property type="term" value="C:extracellular matrix"/>
    <property type="evidence" value="ECO:0007669"/>
    <property type="project" value="TreeGrafter"/>
</dbReference>
<protein>
    <submittedName>
        <fullName evidence="1">Uncharacterized protein</fullName>
    </submittedName>
</protein>
<reference evidence="1 2" key="1">
    <citation type="journal article" date="2023" name="J. Hered.">
        <title>Chromosome-level genome of the wood stork (Mycteria americana) provides insight into avian chromosome evolution.</title>
        <authorList>
            <person name="Flamio R. Jr."/>
            <person name="Ramstad K.M."/>
        </authorList>
    </citation>
    <scope>NUCLEOTIDE SEQUENCE [LARGE SCALE GENOMIC DNA]</scope>
    <source>
        <strain evidence="1">JAX WOST 10</strain>
    </source>
</reference>
<dbReference type="PANTHER" id="PTHR33395">
    <property type="entry name" value="TRANSCRIPTASE, PUTATIVE-RELATED-RELATED"/>
    <property type="match status" value="1"/>
</dbReference>
<name>A0AAN7NGC6_MYCAM</name>
<accession>A0AAN7NGC6</accession>